<reference evidence="1" key="1">
    <citation type="submission" date="2018-02" db="EMBL/GenBank/DDBJ databases">
        <title>Rhizophora mucronata_Transcriptome.</title>
        <authorList>
            <person name="Meera S.P."/>
            <person name="Sreeshan A."/>
            <person name="Augustine A."/>
        </authorList>
    </citation>
    <scope>NUCLEOTIDE SEQUENCE</scope>
    <source>
        <tissue evidence="1">Leaf</tissue>
    </source>
</reference>
<proteinExistence type="predicted"/>
<sequence length="74" mass="8781">MAEKIYFCFPSYSQFLFSPFICCSWSRCARRFLLISPFIGLCQKLCNLFAVYKLRCNLNETVYADNIERVMDEL</sequence>
<protein>
    <submittedName>
        <fullName evidence="1">Uncharacterized protein</fullName>
    </submittedName>
</protein>
<dbReference type="EMBL" id="GGEC01091963">
    <property type="protein sequence ID" value="MBX72447.1"/>
    <property type="molecule type" value="Transcribed_RNA"/>
</dbReference>
<accession>A0A2P2QZR5</accession>
<organism evidence="1">
    <name type="scientific">Rhizophora mucronata</name>
    <name type="common">Asiatic mangrove</name>
    <dbReference type="NCBI Taxonomy" id="61149"/>
    <lineage>
        <taxon>Eukaryota</taxon>
        <taxon>Viridiplantae</taxon>
        <taxon>Streptophyta</taxon>
        <taxon>Embryophyta</taxon>
        <taxon>Tracheophyta</taxon>
        <taxon>Spermatophyta</taxon>
        <taxon>Magnoliopsida</taxon>
        <taxon>eudicotyledons</taxon>
        <taxon>Gunneridae</taxon>
        <taxon>Pentapetalae</taxon>
        <taxon>rosids</taxon>
        <taxon>fabids</taxon>
        <taxon>Malpighiales</taxon>
        <taxon>Rhizophoraceae</taxon>
        <taxon>Rhizophora</taxon>
    </lineage>
</organism>
<dbReference type="AlphaFoldDB" id="A0A2P2QZR5"/>
<name>A0A2P2QZR5_RHIMU</name>
<evidence type="ECO:0000313" key="1">
    <source>
        <dbReference type="EMBL" id="MBX72447.1"/>
    </source>
</evidence>